<reference evidence="1 2" key="1">
    <citation type="submission" date="2013-01" db="EMBL/GenBank/DDBJ databases">
        <authorList>
            <person name="Harkins D.M."/>
            <person name="Durkin A.S."/>
            <person name="Brinkac L.M."/>
            <person name="Haft D.H."/>
            <person name="Selengut J.D."/>
            <person name="Sanka R."/>
            <person name="DePew J."/>
            <person name="Purushe J."/>
            <person name="Tulsiani S.M."/>
            <person name="Graham G.C."/>
            <person name="Burns M.-A."/>
            <person name="Dohnt M.F."/>
            <person name="Smythe L.D."/>
            <person name="McKay D.B."/>
            <person name="Craig S.B."/>
            <person name="Vinetz J.M."/>
            <person name="Sutton G.G."/>
            <person name="Nierman W.C."/>
            <person name="Fouts D.E."/>
        </authorList>
    </citation>
    <scope>NUCLEOTIDE SEQUENCE [LARGE SCALE GENOMIC DNA]</scope>
    <source>
        <strain evidence="1 2">LT2116</strain>
    </source>
</reference>
<evidence type="ECO:0000313" key="1">
    <source>
        <dbReference type="EMBL" id="EMF82153.1"/>
    </source>
</evidence>
<dbReference type="AlphaFoldDB" id="M3EM98"/>
<dbReference type="EMBL" id="AHOR02000026">
    <property type="protein sequence ID" value="EMF82153.1"/>
    <property type="molecule type" value="Genomic_DNA"/>
</dbReference>
<proteinExistence type="predicted"/>
<gene>
    <name evidence="1" type="ORF">LEP1GSC188_3411</name>
</gene>
<accession>M3EM98</accession>
<evidence type="ECO:0000313" key="2">
    <source>
        <dbReference type="Proteomes" id="UP000011770"/>
    </source>
</evidence>
<name>M3EM98_9LEPT</name>
<organism evidence="1 2">
    <name type="scientific">Leptospira weilii serovar Topaz str. LT2116</name>
    <dbReference type="NCBI Taxonomy" id="1088540"/>
    <lineage>
        <taxon>Bacteria</taxon>
        <taxon>Pseudomonadati</taxon>
        <taxon>Spirochaetota</taxon>
        <taxon>Spirochaetia</taxon>
        <taxon>Leptospirales</taxon>
        <taxon>Leptospiraceae</taxon>
        <taxon>Leptospira</taxon>
    </lineage>
</organism>
<dbReference type="Proteomes" id="UP000011770">
    <property type="component" value="Unassembled WGS sequence"/>
</dbReference>
<protein>
    <submittedName>
        <fullName evidence="1">Uncharacterized protein</fullName>
    </submittedName>
</protein>
<sequence length="150" mass="16810">MSKPSDWYEKRFFDIEKFSIILLTPAPLDATAGLVLEEKYLKIQKEDSKLVKYKVGLGGEVLVNENQNQVHSIELTYLPSAPVVAKLDLLKKAGTRFGILIQNKSAPKYKGVSSNCKVLEKPNVEIGTKGFGNSVWKILMVDYTEVYLSL</sequence>
<comment type="caution">
    <text evidence="1">The sequence shown here is derived from an EMBL/GenBank/DDBJ whole genome shotgun (WGS) entry which is preliminary data.</text>
</comment>